<organism evidence="28 29">
    <name type="scientific">Acipenser ruthenus</name>
    <name type="common">Sterlet sturgeon</name>
    <dbReference type="NCBI Taxonomy" id="7906"/>
    <lineage>
        <taxon>Eukaryota</taxon>
        <taxon>Metazoa</taxon>
        <taxon>Chordata</taxon>
        <taxon>Craniata</taxon>
        <taxon>Vertebrata</taxon>
        <taxon>Euteleostomi</taxon>
        <taxon>Actinopterygii</taxon>
        <taxon>Chondrostei</taxon>
        <taxon>Acipenseriformes</taxon>
        <taxon>Acipenseridae</taxon>
        <taxon>Acipenser</taxon>
    </lineage>
</organism>
<feature type="compositionally biased region" description="Acidic residues" evidence="26">
    <location>
        <begin position="1269"/>
        <end position="1284"/>
    </location>
</feature>
<dbReference type="SUPFAM" id="SSF56436">
    <property type="entry name" value="C-type lectin-like"/>
    <property type="match status" value="1"/>
</dbReference>
<dbReference type="Gene3D" id="3.30.1330.20">
    <property type="entry name" value="Tubulin/FtsZ, C-terminal domain"/>
    <property type="match status" value="1"/>
</dbReference>
<dbReference type="GO" id="GO:0016020">
    <property type="term" value="C:membrane"/>
    <property type="evidence" value="ECO:0007669"/>
    <property type="project" value="UniProtKB-SubCell"/>
</dbReference>
<evidence type="ECO:0000256" key="6">
    <source>
        <dbReference type="ARBA" id="ARBA00022490"/>
    </source>
</evidence>
<dbReference type="InterPro" id="IPR016186">
    <property type="entry name" value="C-type_lectin-like/link_sf"/>
</dbReference>
<evidence type="ECO:0000256" key="19">
    <source>
        <dbReference type="ARBA" id="ARBA00023119"/>
    </source>
</evidence>
<dbReference type="InterPro" id="IPR003008">
    <property type="entry name" value="Tubulin_FtsZ_GTPase"/>
</dbReference>
<feature type="coiled-coil region" evidence="25">
    <location>
        <begin position="145"/>
        <end position="197"/>
    </location>
</feature>
<dbReference type="InterPro" id="IPR018316">
    <property type="entry name" value="Tubulin/FtsZ_2-layer-sand-dom"/>
</dbReference>
<evidence type="ECO:0000259" key="27">
    <source>
        <dbReference type="PROSITE" id="PS50041"/>
    </source>
</evidence>
<sequence length="1284" mass="142271">MVSSSFAKQIRRKIYKHRDSAAHQKAIEIASIREKNVLPNMISELSSHLLYNTAAVSWTAYLVISKERLAFSKMDQLVSRQDMNGAKMGSVHRSDHSCANIIEHIAHEMKNKMISTLKSTKSCIGITAALVQKMDIVTEGMEFSHKSYSEKLTAVESDLKKLDDQTGEKSENTNNELSGFKSEIQALQQQLRDIADKATKNKDVLDKLQDAGQSMQSSHSSLQGLLDSNSNMIKNVNRTLLTYSGYITSLQEDTNRMQTGLQNQVQTQSTVVVNINSLNLTQAQQRTLISALQKSVDDTSQAIQKIKNDFQSLQQTVVQARKDTDWLKEKVQALQVLSSNNSVFAKSNNDTLNDMTTQLNTLNGQMYNMSATADTRDQSLRELLDHQRDHDNRTADKFDQFELRMDLAERGIDSIIGNISYTAQHLRVLTTSLNDVRTSCTMTLSNHADNLLNLNNTLVDIRVDTTALRMQQDALRSRLDIEVANLSMVMNELKLVDTKHSQLIRNFTILQGPPGPRGPRGDKGPQGPVGQTGLKGDRGDKGEPGVPGNRGDKGSSGPSGPPGNMGSTGSRGNPGSKGSRGSSGRPGLPGQKGEPGLPGISGDTGLAGLPGPQGPQGVRGEMGIPGPAGPRGLIGPPGPAGPPGPPAFLESPGRPEALQSEVPTPSAKPNGKYFIYGCPPQWINFRNKCYYFSTERDIFDEAKKLCEEKSSTMVIVSDKEEQQWLKKQIADKGHFWLGLTDKEEENVWKWVDGTLPAFTNWKEGQPDNWQHGHGPGEDCAGMIHAGLWNDFYCDDINRVVCEKENDKVLLNFRTWDSGDSQSVGERFSTSRQINQQTDTMREIVHIQAGQCGNQIGTKFWEVISDEHGIDPAGNYVGDSILQLERINVYYNEASSQKYVPRAVLVDLEPGTMDSVRSGPFGQLFRPDNLIFGQTGAGNNWAKGHYTEGAELVDSVLDVVRKECEHCDCLQGFQLTHSLGGGTGSGMGTLLISKIREEYPDRIMNTFSVMPSPKVSDTVVEPYNATLSVHQLVENTDETYCIDNEALYDICFRTLKLTTPTYGDLNHLVSSTMSGVTTSLRFPGQLNADLRKLAVNMVPFPRLHFFMPGFAPLTARGSQQYRALTVPELTQQMFDAKNMMAACDPRHGRYLTVATVFRGPMSMKEVDEQMLAIQNKNSSYFVEWIPNNVKVAVCDIPPQGLKMASTFIGNSTAIQELFKRISEQFSAMFRRKAFLHWFTGEGMDEMEFTEAESNMNDLVSEYQQYQEATADGEETFEEEEEEVNE</sequence>
<dbReference type="GO" id="GO:0007017">
    <property type="term" value="P:microtubule-based process"/>
    <property type="evidence" value="ECO:0007669"/>
    <property type="project" value="InterPro"/>
</dbReference>
<evidence type="ECO:0000256" key="15">
    <source>
        <dbReference type="ARBA" id="ARBA00022842"/>
    </source>
</evidence>
<evidence type="ECO:0000256" key="21">
    <source>
        <dbReference type="ARBA" id="ARBA00023136"/>
    </source>
</evidence>
<dbReference type="GO" id="GO:0005874">
    <property type="term" value="C:microtubule"/>
    <property type="evidence" value="ECO:0007669"/>
    <property type="project" value="UniProtKB-KW"/>
</dbReference>
<evidence type="ECO:0000256" key="20">
    <source>
        <dbReference type="ARBA" id="ARBA00023134"/>
    </source>
</evidence>
<dbReference type="Pfam" id="PF01391">
    <property type="entry name" value="Collagen"/>
    <property type="match status" value="1"/>
</dbReference>
<comment type="caution">
    <text evidence="28">The sequence shown here is derived from an EMBL/GenBank/DDBJ whole genome shotgun (WGS) entry which is preliminary data.</text>
</comment>
<keyword evidence="9" id="KW-0493">Microtubule</keyword>
<keyword evidence="29" id="KW-1185">Reference proteome</keyword>
<dbReference type="Pfam" id="PF00091">
    <property type="entry name" value="Tubulin"/>
    <property type="match status" value="1"/>
</dbReference>
<dbReference type="InterPro" id="IPR008280">
    <property type="entry name" value="Tub_FtsZ_C"/>
</dbReference>
<dbReference type="InterPro" id="IPR016187">
    <property type="entry name" value="CTDL_fold"/>
</dbReference>
<evidence type="ECO:0000256" key="2">
    <source>
        <dbReference type="ARBA" id="ARBA00004245"/>
    </source>
</evidence>
<dbReference type="GO" id="GO:0005200">
    <property type="term" value="F:structural constituent of cytoskeleton"/>
    <property type="evidence" value="ECO:0007669"/>
    <property type="project" value="InterPro"/>
</dbReference>
<evidence type="ECO:0000256" key="24">
    <source>
        <dbReference type="ARBA" id="ARBA00023212"/>
    </source>
</evidence>
<dbReference type="CDD" id="cd03590">
    <property type="entry name" value="CLECT_DC-SIGN_like"/>
    <property type="match status" value="1"/>
</dbReference>
<evidence type="ECO:0000313" key="28">
    <source>
        <dbReference type="EMBL" id="RXN00699.1"/>
    </source>
</evidence>
<keyword evidence="17" id="KW-1133">Transmembrane helix</keyword>
<evidence type="ECO:0000256" key="14">
    <source>
        <dbReference type="ARBA" id="ARBA00022837"/>
    </source>
</evidence>
<dbReference type="SUPFAM" id="SSF52490">
    <property type="entry name" value="Tubulin nucleotide-binding domain-like"/>
    <property type="match status" value="1"/>
</dbReference>
<name>A0A662YYP2_ACIRT</name>
<dbReference type="InterPro" id="IPR037103">
    <property type="entry name" value="Tubulin/FtsZ-like_C"/>
</dbReference>
<evidence type="ECO:0000256" key="4">
    <source>
        <dbReference type="ARBA" id="ARBA00009636"/>
    </source>
</evidence>
<proteinExistence type="inferred from homology"/>
<evidence type="ECO:0000256" key="13">
    <source>
        <dbReference type="ARBA" id="ARBA00022741"/>
    </source>
</evidence>
<evidence type="ECO:0000256" key="26">
    <source>
        <dbReference type="SAM" id="MobiDB-lite"/>
    </source>
</evidence>
<comment type="similarity">
    <text evidence="4">Belongs to the tubulin family.</text>
</comment>
<dbReference type="GO" id="GO:0005581">
    <property type="term" value="C:collagen trimer"/>
    <property type="evidence" value="ECO:0007669"/>
    <property type="project" value="UniProtKB-KW"/>
</dbReference>
<comment type="subcellular location">
    <subcellularLocation>
        <location evidence="2">Cytoplasm</location>
        <location evidence="2">Cytoskeleton</location>
    </subcellularLocation>
    <subcellularLocation>
        <location evidence="3">Membrane</location>
        <topology evidence="3">Single-pass type II membrane protein</topology>
    </subcellularLocation>
</comment>
<dbReference type="SMART" id="SM00034">
    <property type="entry name" value="CLECT"/>
    <property type="match status" value="1"/>
</dbReference>
<dbReference type="SMART" id="SM00865">
    <property type="entry name" value="Tubulin_C"/>
    <property type="match status" value="1"/>
</dbReference>
<evidence type="ECO:0000256" key="22">
    <source>
        <dbReference type="ARBA" id="ARBA00023157"/>
    </source>
</evidence>
<dbReference type="GO" id="GO:0006955">
    <property type="term" value="P:immune response"/>
    <property type="evidence" value="ECO:0007669"/>
    <property type="project" value="UniProtKB-ARBA"/>
</dbReference>
<dbReference type="InterPro" id="IPR033989">
    <property type="entry name" value="CD209-like_CTLD"/>
</dbReference>
<feature type="coiled-coil region" evidence="25">
    <location>
        <begin position="289"/>
        <end position="323"/>
    </location>
</feature>
<evidence type="ECO:0000256" key="5">
    <source>
        <dbReference type="ARBA" id="ARBA00017460"/>
    </source>
</evidence>
<dbReference type="PRINTS" id="PR01163">
    <property type="entry name" value="BETATUBULIN"/>
</dbReference>
<keyword evidence="10" id="KW-0479">Metal-binding</keyword>
<dbReference type="Gene3D" id="3.40.50.1440">
    <property type="entry name" value="Tubulin/FtsZ, GTPase domain"/>
    <property type="match status" value="1"/>
</dbReference>
<dbReference type="SMART" id="SM00864">
    <property type="entry name" value="Tubulin"/>
    <property type="match status" value="1"/>
</dbReference>
<dbReference type="SUPFAM" id="SSF57997">
    <property type="entry name" value="Tropomyosin"/>
    <property type="match status" value="1"/>
</dbReference>
<feature type="compositionally biased region" description="Pro residues" evidence="26">
    <location>
        <begin position="636"/>
        <end position="646"/>
    </location>
</feature>
<keyword evidence="18 25" id="KW-0175">Coiled coil</keyword>
<keyword evidence="7" id="KW-1017">Isopeptide bond</keyword>
<evidence type="ECO:0000256" key="12">
    <source>
        <dbReference type="ARBA" id="ARBA00022737"/>
    </source>
</evidence>
<evidence type="ECO:0000313" key="29">
    <source>
        <dbReference type="Proteomes" id="UP000289886"/>
    </source>
</evidence>
<dbReference type="Pfam" id="PF26004">
    <property type="entry name" value="COLEC12"/>
    <property type="match status" value="1"/>
</dbReference>
<evidence type="ECO:0000256" key="25">
    <source>
        <dbReference type="SAM" id="Coils"/>
    </source>
</evidence>
<dbReference type="PRINTS" id="PR01161">
    <property type="entry name" value="TUBULIN"/>
</dbReference>
<dbReference type="PANTHER" id="PTHR11588">
    <property type="entry name" value="TUBULIN"/>
    <property type="match status" value="1"/>
</dbReference>
<keyword evidence="16" id="KW-0735">Signal-anchor</keyword>
<dbReference type="InterPro" id="IPR017975">
    <property type="entry name" value="Tubulin_CS"/>
</dbReference>
<keyword evidence="8" id="KW-0812">Transmembrane</keyword>
<dbReference type="Pfam" id="PF00059">
    <property type="entry name" value="Lectin_C"/>
    <property type="match status" value="1"/>
</dbReference>
<keyword evidence="24" id="KW-0206">Cytoskeleton</keyword>
<keyword evidence="14" id="KW-0106">Calcium</keyword>
<protein>
    <recommendedName>
        <fullName evidence="5">Collectin-12</fullName>
    </recommendedName>
</protein>
<keyword evidence="23" id="KW-0675">Receptor</keyword>
<dbReference type="Pfam" id="PF03953">
    <property type="entry name" value="Tubulin_C"/>
    <property type="match status" value="1"/>
</dbReference>
<dbReference type="GO" id="GO:0030246">
    <property type="term" value="F:carbohydrate binding"/>
    <property type="evidence" value="ECO:0007669"/>
    <property type="project" value="UniProtKB-KW"/>
</dbReference>
<accession>A0A662YYP2</accession>
<keyword evidence="13" id="KW-0547">Nucleotide-binding</keyword>
<evidence type="ECO:0000256" key="17">
    <source>
        <dbReference type="ARBA" id="ARBA00022989"/>
    </source>
</evidence>
<dbReference type="PROSITE" id="PS50041">
    <property type="entry name" value="C_TYPE_LECTIN_2"/>
    <property type="match status" value="1"/>
</dbReference>
<dbReference type="Gene3D" id="3.10.100.10">
    <property type="entry name" value="Mannose-Binding Protein A, subunit A"/>
    <property type="match status" value="1"/>
</dbReference>
<dbReference type="Gene3D" id="1.10.287.600">
    <property type="entry name" value="Helix hairpin bin"/>
    <property type="match status" value="1"/>
</dbReference>
<dbReference type="Proteomes" id="UP000289886">
    <property type="component" value="Unassembled WGS sequence"/>
</dbReference>
<dbReference type="InterPro" id="IPR008160">
    <property type="entry name" value="Collagen"/>
</dbReference>
<keyword evidence="19" id="KW-0176">Collagen</keyword>
<feature type="region of interest" description="Disordered" evidence="26">
    <location>
        <begin position="1265"/>
        <end position="1284"/>
    </location>
</feature>
<gene>
    <name evidence="28" type="ORF">EOD39_8878</name>
</gene>
<dbReference type="FunFam" id="3.10.100.10:FF:000017">
    <property type="entry name" value="collectin-12 isoform X1"/>
    <property type="match status" value="1"/>
</dbReference>
<reference evidence="28 29" key="1">
    <citation type="submission" date="2019-01" db="EMBL/GenBank/DDBJ databases">
        <title>Draft Genome and Complete Hox-Cluster Characterization of the Sterlet Sturgeon (Acipenser ruthenus).</title>
        <authorList>
            <person name="Wei Q."/>
        </authorList>
    </citation>
    <scope>NUCLEOTIDE SEQUENCE [LARGE SCALE GENOMIC DNA]</scope>
    <source>
        <strain evidence="28">WHYD16114868_AA</strain>
        <tissue evidence="28">Blood</tissue>
    </source>
</reference>
<dbReference type="InterPro" id="IPR036525">
    <property type="entry name" value="Tubulin/FtsZ_GTPase_sf"/>
</dbReference>
<dbReference type="InterPro" id="IPR018378">
    <property type="entry name" value="C-type_lectin_CS"/>
</dbReference>
<keyword evidence="21" id="KW-0472">Membrane</keyword>
<evidence type="ECO:0000256" key="9">
    <source>
        <dbReference type="ARBA" id="ARBA00022701"/>
    </source>
</evidence>
<dbReference type="GO" id="GO:0003924">
    <property type="term" value="F:GTPase activity"/>
    <property type="evidence" value="ECO:0007669"/>
    <property type="project" value="InterPro"/>
</dbReference>
<dbReference type="InterPro" id="IPR058762">
    <property type="entry name" value="COLEC12_dom"/>
</dbReference>
<comment type="cofactor">
    <cofactor evidence="1">
        <name>Mg(2+)</name>
        <dbReference type="ChEBI" id="CHEBI:18420"/>
    </cofactor>
</comment>
<dbReference type="FunFam" id="1.10.287.600:FF:000006">
    <property type="entry name" value="Tubulin beta chain"/>
    <property type="match status" value="1"/>
</dbReference>
<evidence type="ECO:0000256" key="1">
    <source>
        <dbReference type="ARBA" id="ARBA00001946"/>
    </source>
</evidence>
<evidence type="ECO:0000256" key="3">
    <source>
        <dbReference type="ARBA" id="ARBA00004606"/>
    </source>
</evidence>
<dbReference type="CDD" id="cd02187">
    <property type="entry name" value="beta_tubulin"/>
    <property type="match status" value="1"/>
</dbReference>
<feature type="domain" description="C-type lectin" evidence="27">
    <location>
        <begin position="685"/>
        <end position="802"/>
    </location>
</feature>
<dbReference type="EMBL" id="SCEB01000141">
    <property type="protein sequence ID" value="RXN00699.1"/>
    <property type="molecule type" value="Genomic_DNA"/>
</dbReference>
<dbReference type="PROSITE" id="PS00615">
    <property type="entry name" value="C_TYPE_LECTIN_1"/>
    <property type="match status" value="1"/>
</dbReference>
<evidence type="ECO:0000256" key="16">
    <source>
        <dbReference type="ARBA" id="ARBA00022968"/>
    </source>
</evidence>
<dbReference type="GO" id="GO:0005525">
    <property type="term" value="F:GTP binding"/>
    <property type="evidence" value="ECO:0007669"/>
    <property type="project" value="UniProtKB-KW"/>
</dbReference>
<evidence type="ECO:0000256" key="8">
    <source>
        <dbReference type="ARBA" id="ARBA00022692"/>
    </source>
</evidence>
<dbReference type="InterPro" id="IPR001304">
    <property type="entry name" value="C-type_lectin-like"/>
</dbReference>
<dbReference type="InterPro" id="IPR000217">
    <property type="entry name" value="Tubulin"/>
</dbReference>
<keyword evidence="6" id="KW-0963">Cytoplasm</keyword>
<dbReference type="FunFam" id="3.30.1330.20:FF:000002">
    <property type="entry name" value="Tubulin beta chain"/>
    <property type="match status" value="1"/>
</dbReference>
<evidence type="ECO:0000256" key="7">
    <source>
        <dbReference type="ARBA" id="ARBA00022499"/>
    </source>
</evidence>
<dbReference type="InterPro" id="IPR002453">
    <property type="entry name" value="Beta_tubulin"/>
</dbReference>
<dbReference type="GO" id="GO:0046872">
    <property type="term" value="F:metal ion binding"/>
    <property type="evidence" value="ECO:0007669"/>
    <property type="project" value="UniProtKB-KW"/>
</dbReference>
<evidence type="ECO:0000256" key="18">
    <source>
        <dbReference type="ARBA" id="ARBA00023054"/>
    </source>
</evidence>
<keyword evidence="12" id="KW-0677">Repeat</keyword>
<keyword evidence="22" id="KW-1015">Disulfide bond</keyword>
<feature type="region of interest" description="Disordered" evidence="26">
    <location>
        <begin position="508"/>
        <end position="670"/>
    </location>
</feature>
<evidence type="ECO:0000256" key="11">
    <source>
        <dbReference type="ARBA" id="ARBA00022734"/>
    </source>
</evidence>
<dbReference type="FunFam" id="3.40.50.1440:FF:000003">
    <property type="entry name" value="Tubulin beta chain"/>
    <property type="match status" value="1"/>
</dbReference>
<feature type="compositionally biased region" description="Low complexity" evidence="26">
    <location>
        <begin position="555"/>
        <end position="589"/>
    </location>
</feature>
<keyword evidence="11" id="KW-0430">Lectin</keyword>
<dbReference type="SUPFAM" id="SSF55307">
    <property type="entry name" value="Tubulin C-terminal domain-like"/>
    <property type="match status" value="1"/>
</dbReference>
<keyword evidence="20" id="KW-0342">GTP-binding</keyword>
<keyword evidence="15" id="KW-0460">Magnesium</keyword>
<dbReference type="InterPro" id="IPR023123">
    <property type="entry name" value="Tubulin_C"/>
</dbReference>
<evidence type="ECO:0000256" key="10">
    <source>
        <dbReference type="ARBA" id="ARBA00022723"/>
    </source>
</evidence>
<evidence type="ECO:0000256" key="23">
    <source>
        <dbReference type="ARBA" id="ARBA00023170"/>
    </source>
</evidence>
<dbReference type="PROSITE" id="PS00227">
    <property type="entry name" value="TUBULIN"/>
    <property type="match status" value="1"/>
</dbReference>